<evidence type="ECO:0000313" key="1">
    <source>
        <dbReference type="EMBL" id="QOX65046.1"/>
    </source>
</evidence>
<gene>
    <name evidence="1" type="ORF">FRZ06_17700</name>
</gene>
<organism evidence="1 2">
    <name type="scientific">Anoxybacterium hadale</name>
    <dbReference type="NCBI Taxonomy" id="3408580"/>
    <lineage>
        <taxon>Bacteria</taxon>
        <taxon>Bacillati</taxon>
        <taxon>Bacillota</taxon>
        <taxon>Clostridia</taxon>
        <taxon>Peptostreptococcales</taxon>
        <taxon>Anaerovoracaceae</taxon>
        <taxon>Anoxybacterium</taxon>
    </lineage>
</organism>
<accession>A0ACD1AF32</accession>
<sequence length="192" mass="22179">MYKTGDFVLYGGIGVCIITDIEESAVKIHWHTEQELLYYVLKPLYHSCTIFSPVSNPKVFMRPIINKEQAEEIIEMIPEIKAEIYHTRLIRQLSEHYEEALKTHSCIDWAKLTTSIYAKKKLLEQDKRKLGAIDEKYLKRAEELLYGELSAALGISRDKVPEYIAHRTLNQKETQRKNPAPMSIEAGLSQVL</sequence>
<dbReference type="EMBL" id="CP042469">
    <property type="protein sequence ID" value="QOX65046.1"/>
    <property type="molecule type" value="Genomic_DNA"/>
</dbReference>
<name>A0ACD1AF32_9FIRM</name>
<keyword evidence="2" id="KW-1185">Reference proteome</keyword>
<protein>
    <submittedName>
        <fullName evidence="1">Uncharacterized protein</fullName>
    </submittedName>
</protein>
<reference evidence="1" key="1">
    <citation type="submission" date="2019-08" db="EMBL/GenBank/DDBJ databases">
        <title>Genome sequence of Clostridiales bacterium MT110.</title>
        <authorList>
            <person name="Cao J."/>
        </authorList>
    </citation>
    <scope>NUCLEOTIDE SEQUENCE</scope>
    <source>
        <strain evidence="1">MT110</strain>
    </source>
</reference>
<evidence type="ECO:0000313" key="2">
    <source>
        <dbReference type="Proteomes" id="UP000594014"/>
    </source>
</evidence>
<proteinExistence type="predicted"/>
<dbReference type="Proteomes" id="UP000594014">
    <property type="component" value="Chromosome"/>
</dbReference>